<evidence type="ECO:0000256" key="8">
    <source>
        <dbReference type="ARBA" id="ARBA00023242"/>
    </source>
</evidence>
<evidence type="ECO:0008006" key="15">
    <source>
        <dbReference type="Google" id="ProtNLM"/>
    </source>
</evidence>
<evidence type="ECO:0000256" key="4">
    <source>
        <dbReference type="ARBA" id="ARBA00022490"/>
    </source>
</evidence>
<keyword evidence="5" id="KW-0677">Repeat</keyword>
<evidence type="ECO:0000256" key="5">
    <source>
        <dbReference type="ARBA" id="ARBA00022737"/>
    </source>
</evidence>
<comment type="subcellular location">
    <subcellularLocation>
        <location evidence="2">Cytoplasm</location>
    </subcellularLocation>
    <subcellularLocation>
        <location evidence="1">Nucleus speckle</location>
    </subcellularLocation>
</comment>
<feature type="region of interest" description="Disordered" evidence="9">
    <location>
        <begin position="565"/>
        <end position="584"/>
    </location>
</feature>
<dbReference type="Proteomes" id="UP000724874">
    <property type="component" value="Unassembled WGS sequence"/>
</dbReference>
<dbReference type="InterPro" id="IPR035309">
    <property type="entry name" value="PSME4"/>
</dbReference>
<dbReference type="PANTHER" id="PTHR32170">
    <property type="entry name" value="PROTEASOME ACTIVATOR COMPLEX SUBUNIT 4"/>
    <property type="match status" value="1"/>
</dbReference>
<dbReference type="InterPro" id="IPR055455">
    <property type="entry name" value="HEAT_PSME4"/>
</dbReference>
<feature type="domain" description="Proteasome activator Blm10 middle HEAT repeats region" evidence="11">
    <location>
        <begin position="373"/>
        <end position="904"/>
    </location>
</feature>
<evidence type="ECO:0000256" key="7">
    <source>
        <dbReference type="ARBA" id="ARBA00023204"/>
    </source>
</evidence>
<dbReference type="InterPro" id="IPR032430">
    <property type="entry name" value="Blm10_mid"/>
</dbReference>
<gene>
    <name evidence="13" type="ORF">CPB84DRAFT_1684385</name>
</gene>
<feature type="domain" description="Proteasome activator complex subunit 4-like HEAT repeat-like" evidence="12">
    <location>
        <begin position="1343"/>
        <end position="1539"/>
    </location>
</feature>
<dbReference type="OrthoDB" id="17907at2759"/>
<keyword evidence="7" id="KW-0234">DNA repair</keyword>
<protein>
    <recommendedName>
        <fullName evidence="15">ARM repeat-containing protein</fullName>
    </recommendedName>
</protein>
<evidence type="ECO:0000313" key="14">
    <source>
        <dbReference type="Proteomes" id="UP000724874"/>
    </source>
</evidence>
<evidence type="ECO:0000259" key="11">
    <source>
        <dbReference type="Pfam" id="PF16507"/>
    </source>
</evidence>
<dbReference type="GO" id="GO:0005829">
    <property type="term" value="C:cytosol"/>
    <property type="evidence" value="ECO:0007669"/>
    <property type="project" value="TreeGrafter"/>
</dbReference>
<evidence type="ECO:0000259" key="12">
    <source>
        <dbReference type="Pfam" id="PF23096"/>
    </source>
</evidence>
<keyword evidence="14" id="KW-1185">Reference proteome</keyword>
<evidence type="ECO:0000259" key="10">
    <source>
        <dbReference type="Pfam" id="PF11919"/>
    </source>
</evidence>
<keyword evidence="4" id="KW-0963">Cytoplasm</keyword>
<reference evidence="13" key="1">
    <citation type="submission" date="2020-11" db="EMBL/GenBank/DDBJ databases">
        <authorList>
            <consortium name="DOE Joint Genome Institute"/>
            <person name="Ahrendt S."/>
            <person name="Riley R."/>
            <person name="Andreopoulos W."/>
            <person name="LaButti K."/>
            <person name="Pangilinan J."/>
            <person name="Ruiz-duenas F.J."/>
            <person name="Barrasa J.M."/>
            <person name="Sanchez-Garcia M."/>
            <person name="Camarero S."/>
            <person name="Miyauchi S."/>
            <person name="Serrano A."/>
            <person name="Linde D."/>
            <person name="Babiker R."/>
            <person name="Drula E."/>
            <person name="Ayuso-Fernandez I."/>
            <person name="Pacheco R."/>
            <person name="Padilla G."/>
            <person name="Ferreira P."/>
            <person name="Barriuso J."/>
            <person name="Kellner H."/>
            <person name="Castanera R."/>
            <person name="Alfaro M."/>
            <person name="Ramirez L."/>
            <person name="Pisabarro A.G."/>
            <person name="Kuo A."/>
            <person name="Tritt A."/>
            <person name="Lipzen A."/>
            <person name="He G."/>
            <person name="Yan M."/>
            <person name="Ng V."/>
            <person name="Cullen D."/>
            <person name="Martin F."/>
            <person name="Rosso M.-N."/>
            <person name="Henrissat B."/>
            <person name="Hibbett D."/>
            <person name="Martinez A.T."/>
            <person name="Grigoriev I.V."/>
        </authorList>
    </citation>
    <scope>NUCLEOTIDE SEQUENCE</scope>
    <source>
        <strain evidence="13">AH 44721</strain>
    </source>
</reference>
<dbReference type="Pfam" id="PF11919">
    <property type="entry name" value="PSME4_C"/>
    <property type="match status" value="1"/>
</dbReference>
<dbReference type="Pfam" id="PF23096">
    <property type="entry name" value="HEAT_PSME4"/>
    <property type="match status" value="1"/>
</dbReference>
<dbReference type="SUPFAM" id="SSF48371">
    <property type="entry name" value="ARM repeat"/>
    <property type="match status" value="2"/>
</dbReference>
<dbReference type="GO" id="GO:0016607">
    <property type="term" value="C:nuclear speck"/>
    <property type="evidence" value="ECO:0007669"/>
    <property type="project" value="UniProtKB-SubCell"/>
</dbReference>
<dbReference type="EMBL" id="JADNYJ010000087">
    <property type="protein sequence ID" value="KAF8887975.1"/>
    <property type="molecule type" value="Genomic_DNA"/>
</dbReference>
<dbReference type="GO" id="GO:0010499">
    <property type="term" value="P:proteasomal ubiquitin-independent protein catabolic process"/>
    <property type="evidence" value="ECO:0007669"/>
    <property type="project" value="TreeGrafter"/>
</dbReference>
<dbReference type="PANTHER" id="PTHR32170:SF3">
    <property type="entry name" value="PROTEASOME ACTIVATOR COMPLEX SUBUNIT 4"/>
    <property type="match status" value="1"/>
</dbReference>
<keyword evidence="8" id="KW-0539">Nucleus</keyword>
<dbReference type="Gene3D" id="1.25.10.10">
    <property type="entry name" value="Leucine-rich Repeat Variant"/>
    <property type="match status" value="1"/>
</dbReference>
<evidence type="ECO:0000256" key="3">
    <source>
        <dbReference type="ARBA" id="ARBA00005739"/>
    </source>
</evidence>
<dbReference type="InterPro" id="IPR016024">
    <property type="entry name" value="ARM-type_fold"/>
</dbReference>
<accession>A0A9P5NJZ9</accession>
<name>A0A9P5NJZ9_GYMJU</name>
<evidence type="ECO:0000256" key="2">
    <source>
        <dbReference type="ARBA" id="ARBA00004496"/>
    </source>
</evidence>
<dbReference type="InterPro" id="IPR021843">
    <property type="entry name" value="PSME4_C"/>
</dbReference>
<evidence type="ECO:0000313" key="13">
    <source>
        <dbReference type="EMBL" id="KAF8887975.1"/>
    </source>
</evidence>
<comment type="similarity">
    <text evidence="3">Belongs to the BLM10 family.</text>
</comment>
<evidence type="ECO:0000256" key="6">
    <source>
        <dbReference type="ARBA" id="ARBA00022763"/>
    </source>
</evidence>
<feature type="domain" description="Proteasome activator complex subunit 4 C-terminal" evidence="10">
    <location>
        <begin position="1830"/>
        <end position="1913"/>
    </location>
</feature>
<organism evidence="13 14">
    <name type="scientific">Gymnopilus junonius</name>
    <name type="common">Spectacular rustgill mushroom</name>
    <name type="synonym">Gymnopilus spectabilis subsp. junonius</name>
    <dbReference type="NCBI Taxonomy" id="109634"/>
    <lineage>
        <taxon>Eukaryota</taxon>
        <taxon>Fungi</taxon>
        <taxon>Dikarya</taxon>
        <taxon>Basidiomycota</taxon>
        <taxon>Agaricomycotina</taxon>
        <taxon>Agaricomycetes</taxon>
        <taxon>Agaricomycetidae</taxon>
        <taxon>Agaricales</taxon>
        <taxon>Agaricineae</taxon>
        <taxon>Hymenogastraceae</taxon>
        <taxon>Gymnopilus</taxon>
    </lineage>
</organism>
<dbReference type="GO" id="GO:0006281">
    <property type="term" value="P:DNA repair"/>
    <property type="evidence" value="ECO:0007669"/>
    <property type="project" value="UniProtKB-KW"/>
</dbReference>
<proteinExistence type="inferred from homology"/>
<dbReference type="GO" id="GO:0016504">
    <property type="term" value="F:peptidase activator activity"/>
    <property type="evidence" value="ECO:0007669"/>
    <property type="project" value="InterPro"/>
</dbReference>
<evidence type="ECO:0000256" key="1">
    <source>
        <dbReference type="ARBA" id="ARBA00004324"/>
    </source>
</evidence>
<keyword evidence="6" id="KW-0227">DNA damage</keyword>
<dbReference type="GO" id="GO:0070628">
    <property type="term" value="F:proteasome binding"/>
    <property type="evidence" value="ECO:0007669"/>
    <property type="project" value="InterPro"/>
</dbReference>
<evidence type="ECO:0000256" key="9">
    <source>
        <dbReference type="SAM" id="MobiDB-lite"/>
    </source>
</evidence>
<sequence length="1915" mass="216543">MDDDEFSVVDSPGEVIDPSAYDKQRASLQTYLDSLPYECESIEDMQSRLEDIVEKIYICARSKNWLVLSTWDGMLQCWLLMRYPMEKATRAKLVHLYYELCLLPGVEPRVLRSWADMLSRLLSNKAGLKRKLEVVDLQLQWQPLWRVLQRELWPKSSLEDSSRNLVNILLYVAEQCKRYYPADEIPNMLQTFLPILTKETLLTMLPVLTSFLPPTHTHLYLPTLFKIWEAFNSAVMDDRLIELCADLSEEHVSGFSGDAGLEGGATWKDVGIWKQTEWNLLMGKGLGSMNVPVGAMRGGSNTSQHADLLDRSGLKIKKTISKIHALARILVYSMSLDGDVRESQPVQTNKNGKDERLQQQSGYVGGSKAMDSLDGLITSMESFFHPSNTGLWTLSLTTFIQRLSAEFTKRWKEEELDTCKTPVTQRLTPTIRRAFVNTLKTPALLAMFAKDPVSMSYAQGALRSLAMLESDLVMPDLLERAYGGLEVVNETHRTTAVLSMLSGVSRPLASEQVWLGGQKHIMPLLELCIPGIDLNDPVKTVCATMFIVAVVQHIKVGDLSQSGFSLSGDGPGDERMDVDDTDRLPEGIEVGDVPRLSKSEERSLVRDSTAGFADWLVSLFRRVFALYENLPEEGGRKNTTGGKQEESVLKSIKSMLDVICLHLSDQLFDLVLNLVYEYATTNAKSNAVRAFGQLVACLARIRPEKTIAKFLPHCVTQIEDELKHGASSVRTTSTHAAVPSDTTLHWNMAILRGCLGNGGSALLPHRRQILRLLTILVEKTKSERGYTGTGRLITRILNTIGGTYPLNTRFVNTQEWEDPHFDKNHSLNWGKLYEAQDVVIEWHVPSEEEIAFALEIINRVAEPALKLVESLIETSNKWDNVGRNDFCRYLHACRAVWGGLPTLLKEQSKNVVNPCLNVDHELSELIVSHLDVQAGFTLTDPTDPRYQKVAAQREQFGRVVLHAAAAFRQAINGEDHIDAVIGVTRAIDTYLLSYGLNRNEFDSLQKNYAQARDINRSWVRQKDNSRLVFVKRAHVYHSGRVYMHSLYRRRSELDDRLLDELVELSVSQYTRVRRQAQAVLHNITGYYVRSTRYILPALFKALEKGNDPDRMKGALYILGNKGIGNSTMSYQTFHKQYLMSLLECQHEEKPSIQKLVSSVSQDCIGHLSEEATQTDAYILRTPRIEQALLDLQAEFSPSFIDGDLLRASLQKSAVRISRREAIYADTVTSILELASRSATHWRYVQTAARFMYSLLRRDVPPSPDIAKFLLTQAISPQPTLRATVQKATVKLLSFIKIRSYSRSAEGLWLDEWRNPLVREVDVGNPEEFLQTIHKPLSTDGYYYDKINTGFLTWTKKIKAYTPVDDGDQPLSWETESLPCLTAIQAVISKAGYIETLSTLWSEESGKEGSNLDFRSDNALFFKYITKIFGDKGVEAHLQLIDSLLFDTDKHKQRAAAEMLSGVLRGSKHWPPSASDRIWNWTTSRLDRIVTQIKPETLSFWEGVFQYLLQKRDPRRNKPLIDWLLSLPLEFNGDSAFEMTKPLCLFGILVEALGLYFNPLAGPYIKLLFENTNSGYAEIRQHVCAGLYSIMSSQWQPWYRSTEDLLIACHEQKDPLKIRDGPYMNYVSDILAKFPTWREERLPPPRVNQSEYDKVGLTLLQWIWVSAHGPTASLMLPYAVALMPEILRMSELSDSSDLQAYSSAVLYILSAVTPPPEYIDAILNNFVSAVKLSTSWRIRLHALPALVVFFYRNLLSISQDGIAKVMDILLVCLSDENIEVREMASKVLSGVVRCSQRQSIIPLKNRFVALAKKTPLPARRDPSYAESLKALHSAILGICALIESQPYSVEPWMPSLTEILAPHAADPPPISTTIRKCASEFKKTHQDTWHKDQLLFDEDQLQSLSTMLVGTSYCEY</sequence>
<dbReference type="InterPro" id="IPR011989">
    <property type="entry name" value="ARM-like"/>
</dbReference>
<dbReference type="Pfam" id="PF16507">
    <property type="entry name" value="HEAT_PSME4_mid"/>
    <property type="match status" value="1"/>
</dbReference>
<comment type="caution">
    <text evidence="13">The sequence shown here is derived from an EMBL/GenBank/DDBJ whole genome shotgun (WGS) entry which is preliminary data.</text>
</comment>